<dbReference type="Gene3D" id="2.60.120.260">
    <property type="entry name" value="Galactose-binding domain-like"/>
    <property type="match status" value="1"/>
</dbReference>
<evidence type="ECO:0000313" key="3">
    <source>
        <dbReference type="Proteomes" id="UP000002668"/>
    </source>
</evidence>
<feature type="region of interest" description="Disordered" evidence="1">
    <location>
        <begin position="31"/>
        <end position="66"/>
    </location>
</feature>
<dbReference type="eggNOG" id="ENOG502RISE">
    <property type="taxonomic scope" value="Eukaryota"/>
</dbReference>
<protein>
    <submittedName>
        <fullName evidence="2">Predicted protein</fullName>
    </submittedName>
</protein>
<dbReference type="GeneID" id="13286387"/>
<dbReference type="InParanoid" id="E5A3R0"/>
<dbReference type="OrthoDB" id="3769880at2759"/>
<feature type="compositionally biased region" description="Basic residues" evidence="1">
    <location>
        <begin position="54"/>
        <end position="63"/>
    </location>
</feature>
<evidence type="ECO:0000313" key="2">
    <source>
        <dbReference type="EMBL" id="CBX98273.1"/>
    </source>
</evidence>
<gene>
    <name evidence="2" type="ORF">LEMA_P096820.1</name>
</gene>
<dbReference type="EMBL" id="FP929133">
    <property type="protein sequence ID" value="CBX98273.1"/>
    <property type="molecule type" value="Genomic_DNA"/>
</dbReference>
<dbReference type="VEuPathDB" id="FungiDB:LEMA_P096820.1"/>
<dbReference type="HOGENOM" id="CLU_1027004_0_0_1"/>
<reference evidence="3" key="1">
    <citation type="journal article" date="2011" name="Nat. Commun.">
        <title>Effector diversification within compartments of the Leptosphaeria maculans genome affected by Repeat-Induced Point mutations.</title>
        <authorList>
            <person name="Rouxel T."/>
            <person name="Grandaubert J."/>
            <person name="Hane J.K."/>
            <person name="Hoede C."/>
            <person name="van de Wouw A.P."/>
            <person name="Couloux A."/>
            <person name="Dominguez V."/>
            <person name="Anthouard V."/>
            <person name="Bally P."/>
            <person name="Bourras S."/>
            <person name="Cozijnsen A.J."/>
            <person name="Ciuffetti L.M."/>
            <person name="Degrave A."/>
            <person name="Dilmaghani A."/>
            <person name="Duret L."/>
            <person name="Fudal I."/>
            <person name="Goodwin S.B."/>
            <person name="Gout L."/>
            <person name="Glaser N."/>
            <person name="Linglin J."/>
            <person name="Kema G.H.J."/>
            <person name="Lapalu N."/>
            <person name="Lawrence C.B."/>
            <person name="May K."/>
            <person name="Meyer M."/>
            <person name="Ollivier B."/>
            <person name="Poulain J."/>
            <person name="Schoch C.L."/>
            <person name="Simon A."/>
            <person name="Spatafora J.W."/>
            <person name="Stachowiak A."/>
            <person name="Turgeon B.G."/>
            <person name="Tyler B.M."/>
            <person name="Vincent D."/>
            <person name="Weissenbach J."/>
            <person name="Amselem J."/>
            <person name="Quesneville H."/>
            <person name="Oliver R.P."/>
            <person name="Wincker P."/>
            <person name="Balesdent M.-H."/>
            <person name="Howlett B.J."/>
        </authorList>
    </citation>
    <scope>NUCLEOTIDE SEQUENCE [LARGE SCALE GENOMIC DNA]</scope>
    <source>
        <strain evidence="3">JN3 / isolate v23.1.3 / race Av1-4-5-6-7-8</strain>
    </source>
</reference>
<name>E5A3R0_LEPMJ</name>
<dbReference type="Proteomes" id="UP000002668">
    <property type="component" value="Genome"/>
</dbReference>
<evidence type="ECO:0000256" key="1">
    <source>
        <dbReference type="SAM" id="MobiDB-lite"/>
    </source>
</evidence>
<sequence length="271" mass="29099">MAACWNVRVPNFKDGTNISIIPVSWPATREVRSTDIQNQTSRHPERKSDISHPTHTHANHKSPMHSPNLPTLLLTLLTLTPHTTPLTLPSPPYFPNSEPPAPSCTPTNALQNPSFESDLPPWMDIVTSSFVTRGVFTSPDNRAHSGAHFYYAMSNSSVDASLTLSQGFGGVALAPDTQSIQCTAYLASSRPDNLGFLSVELFLDGVRCGEARRLGTTGWTRVGGLVGLQEIGGLEGWRAGGHSLAVVIIGYGAGGEGWEVWVDDVVVGRAC</sequence>
<feature type="compositionally biased region" description="Basic and acidic residues" evidence="1">
    <location>
        <begin position="42"/>
        <end position="52"/>
    </location>
</feature>
<organism evidence="3">
    <name type="scientific">Leptosphaeria maculans (strain JN3 / isolate v23.1.3 / race Av1-4-5-6-7-8)</name>
    <name type="common">Blackleg fungus</name>
    <name type="synonym">Phoma lingam</name>
    <dbReference type="NCBI Taxonomy" id="985895"/>
    <lineage>
        <taxon>Eukaryota</taxon>
        <taxon>Fungi</taxon>
        <taxon>Dikarya</taxon>
        <taxon>Ascomycota</taxon>
        <taxon>Pezizomycotina</taxon>
        <taxon>Dothideomycetes</taxon>
        <taxon>Pleosporomycetidae</taxon>
        <taxon>Pleosporales</taxon>
        <taxon>Pleosporineae</taxon>
        <taxon>Leptosphaeriaceae</taxon>
        <taxon>Plenodomus</taxon>
        <taxon>Plenodomus lingam/Leptosphaeria maculans species complex</taxon>
    </lineage>
</organism>
<proteinExistence type="predicted"/>
<accession>E5A3R0</accession>
<keyword evidence="3" id="KW-1185">Reference proteome</keyword>
<dbReference type="AlphaFoldDB" id="E5A3R0"/>